<dbReference type="Proteomes" id="UP000184108">
    <property type="component" value="Unassembled WGS sequence"/>
</dbReference>
<evidence type="ECO:0000313" key="1">
    <source>
        <dbReference type="EMBL" id="SHG28974.1"/>
    </source>
</evidence>
<sequence>MKAIPYLYLVLAFQVLSCKGQNKDEQINKEKATQKISIINKTFLGVTKEKNSYSIINRCDGGYPLLKIFEKTLYYYYPQEGSYHTIKNISKINDGEYKIKTDGYYYFKNDTPMSEKKTWILSRKNDLTWEFSENDNGRKILLSDSLNVVSKKIGYRNLPCNDDNDEINADDKTNLISAKWFGKYQTSFTTNKKSNDSRDTDMVELIIKKDSIIFHVDRYWGEYNYLLQGSEIGNTIQLRFGKVLNGDETDTLEKNKNFGSLIFNGKKYYWQCPYIGEYYNNKKNKFLIDMIK</sequence>
<reference evidence="2" key="1">
    <citation type="submission" date="2016-11" db="EMBL/GenBank/DDBJ databases">
        <authorList>
            <person name="Varghese N."/>
            <person name="Submissions S."/>
        </authorList>
    </citation>
    <scope>NUCLEOTIDE SEQUENCE [LARGE SCALE GENOMIC DNA]</scope>
    <source>
        <strain evidence="2">YR203</strain>
    </source>
</reference>
<organism evidence="1 2">
    <name type="scientific">Chryseobacterium vrystaatense</name>
    <dbReference type="NCBI Taxonomy" id="307480"/>
    <lineage>
        <taxon>Bacteria</taxon>
        <taxon>Pseudomonadati</taxon>
        <taxon>Bacteroidota</taxon>
        <taxon>Flavobacteriia</taxon>
        <taxon>Flavobacteriales</taxon>
        <taxon>Weeksellaceae</taxon>
        <taxon>Chryseobacterium group</taxon>
        <taxon>Chryseobacterium</taxon>
    </lineage>
</organism>
<dbReference type="EMBL" id="FQVE01000005">
    <property type="protein sequence ID" value="SHG28974.1"/>
    <property type="molecule type" value="Genomic_DNA"/>
</dbReference>
<dbReference type="AlphaFoldDB" id="A0A1M5IKT5"/>
<dbReference type="RefSeq" id="WP_073175013.1">
    <property type="nucleotide sequence ID" value="NZ_FQVE01000005.1"/>
</dbReference>
<accession>A0A1M5IKT5</accession>
<proteinExistence type="predicted"/>
<name>A0A1M5IKT5_9FLAO</name>
<evidence type="ECO:0000313" key="2">
    <source>
        <dbReference type="Proteomes" id="UP000184108"/>
    </source>
</evidence>
<gene>
    <name evidence="1" type="ORF">SAMN02787073_3908</name>
</gene>
<protein>
    <submittedName>
        <fullName evidence="1">Uncharacterized protein</fullName>
    </submittedName>
</protein>